<dbReference type="PANTHER" id="PTHR46797:SF1">
    <property type="entry name" value="METHYLPHOSPHONATE SYNTHASE"/>
    <property type="match status" value="1"/>
</dbReference>
<evidence type="ECO:0000313" key="4">
    <source>
        <dbReference type="EMBL" id="GAA1780185.1"/>
    </source>
</evidence>
<comment type="caution">
    <text evidence="4">The sequence shown here is derived from an EMBL/GenBank/DDBJ whole genome shotgun (WGS) entry which is preliminary data.</text>
</comment>
<dbReference type="SMART" id="SM00530">
    <property type="entry name" value="HTH_XRE"/>
    <property type="match status" value="1"/>
</dbReference>
<evidence type="ECO:0000259" key="3">
    <source>
        <dbReference type="PROSITE" id="PS50943"/>
    </source>
</evidence>
<evidence type="ECO:0000256" key="2">
    <source>
        <dbReference type="SAM" id="MobiDB-lite"/>
    </source>
</evidence>
<keyword evidence="5" id="KW-1185">Reference proteome</keyword>
<evidence type="ECO:0000313" key="5">
    <source>
        <dbReference type="Proteomes" id="UP001500851"/>
    </source>
</evidence>
<dbReference type="PROSITE" id="PS50943">
    <property type="entry name" value="HTH_CROC1"/>
    <property type="match status" value="1"/>
</dbReference>
<organism evidence="4 5">
    <name type="scientific">Leucobacter iarius</name>
    <dbReference type="NCBI Taxonomy" id="333963"/>
    <lineage>
        <taxon>Bacteria</taxon>
        <taxon>Bacillati</taxon>
        <taxon>Actinomycetota</taxon>
        <taxon>Actinomycetes</taxon>
        <taxon>Micrococcales</taxon>
        <taxon>Microbacteriaceae</taxon>
        <taxon>Leucobacter</taxon>
    </lineage>
</organism>
<evidence type="ECO:0000256" key="1">
    <source>
        <dbReference type="ARBA" id="ARBA00023125"/>
    </source>
</evidence>
<dbReference type="Proteomes" id="UP001500851">
    <property type="component" value="Unassembled WGS sequence"/>
</dbReference>
<dbReference type="Gene3D" id="1.10.260.40">
    <property type="entry name" value="lambda repressor-like DNA-binding domains"/>
    <property type="match status" value="1"/>
</dbReference>
<keyword evidence="1" id="KW-0238">DNA-binding</keyword>
<dbReference type="InterPro" id="IPR001387">
    <property type="entry name" value="Cro/C1-type_HTH"/>
</dbReference>
<dbReference type="SUPFAM" id="SSF47413">
    <property type="entry name" value="lambda repressor-like DNA-binding domains"/>
    <property type="match status" value="1"/>
</dbReference>
<dbReference type="InterPro" id="IPR050807">
    <property type="entry name" value="TransReg_Diox_bact_type"/>
</dbReference>
<protein>
    <recommendedName>
        <fullName evidence="3">HTH cro/C1-type domain-containing protein</fullName>
    </recommendedName>
</protein>
<feature type="region of interest" description="Disordered" evidence="2">
    <location>
        <begin position="86"/>
        <end position="117"/>
    </location>
</feature>
<dbReference type="PANTHER" id="PTHR46797">
    <property type="entry name" value="HTH-TYPE TRANSCRIPTIONAL REGULATOR"/>
    <property type="match status" value="1"/>
</dbReference>
<gene>
    <name evidence="4" type="ORF">GCM10009768_06340</name>
</gene>
<name>A0ABN2L9M6_9MICO</name>
<feature type="compositionally biased region" description="Basic and acidic residues" evidence="2">
    <location>
        <begin position="103"/>
        <end position="117"/>
    </location>
</feature>
<reference evidence="4 5" key="1">
    <citation type="journal article" date="2019" name="Int. J. Syst. Evol. Microbiol.">
        <title>The Global Catalogue of Microorganisms (GCM) 10K type strain sequencing project: providing services to taxonomists for standard genome sequencing and annotation.</title>
        <authorList>
            <consortium name="The Broad Institute Genomics Platform"/>
            <consortium name="The Broad Institute Genome Sequencing Center for Infectious Disease"/>
            <person name="Wu L."/>
            <person name="Ma J."/>
        </authorList>
    </citation>
    <scope>NUCLEOTIDE SEQUENCE [LARGE SCALE GENOMIC DNA]</scope>
    <source>
        <strain evidence="4 5">JCM 14736</strain>
    </source>
</reference>
<proteinExistence type="predicted"/>
<dbReference type="InterPro" id="IPR010982">
    <property type="entry name" value="Lambda_DNA-bd_dom_sf"/>
</dbReference>
<sequence length="117" mass="13061">MRGSARTPERWGMDLHPLHSPSLAVGTRIKALRARLGISQTRLAELARLHPSNLGRLERGTSNPNLDTLVRVATALGTTVSELTRSIATRTHEQEAPAPRPLLPREPRHWTHDEWDA</sequence>
<accession>A0ABN2L9M6</accession>
<dbReference type="Pfam" id="PF01381">
    <property type="entry name" value="HTH_3"/>
    <property type="match status" value="1"/>
</dbReference>
<dbReference type="CDD" id="cd00093">
    <property type="entry name" value="HTH_XRE"/>
    <property type="match status" value="1"/>
</dbReference>
<feature type="domain" description="HTH cro/C1-type" evidence="3">
    <location>
        <begin position="29"/>
        <end position="83"/>
    </location>
</feature>
<dbReference type="EMBL" id="BAAAOB010000001">
    <property type="protein sequence ID" value="GAA1780185.1"/>
    <property type="molecule type" value="Genomic_DNA"/>
</dbReference>